<name>D6RXG8_BORVA</name>
<accession>D6RXG8</accession>
<evidence type="ECO:0000313" key="2">
    <source>
        <dbReference type="Proteomes" id="UP000006163"/>
    </source>
</evidence>
<dbReference type="AlphaFoldDB" id="D6RXG8"/>
<comment type="caution">
    <text evidence="1">The sequence shown here is derived from an EMBL/GenBank/DDBJ whole genome shotgun (WGS) entry which is preliminary data.</text>
</comment>
<dbReference type="EMBL" id="ABCY02000001">
    <property type="protein sequence ID" value="EEF82029.1"/>
    <property type="molecule type" value="Genomic_DNA"/>
</dbReference>
<proteinExistence type="predicted"/>
<evidence type="ECO:0000313" key="1">
    <source>
        <dbReference type="EMBL" id="EEF82029.1"/>
    </source>
</evidence>
<reference evidence="1 2" key="1">
    <citation type="submission" date="2009-01" db="EMBL/GenBank/DDBJ databases">
        <authorList>
            <person name="Fraser-Liggett C.M."/>
            <person name="Mongodin E.F."/>
            <person name="Casjens B."/>
            <person name="Dunn J."/>
            <person name="Luft B."/>
            <person name="Qiu W."/>
            <person name="Schutzer S."/>
            <person name="Sebastian Y."/>
        </authorList>
    </citation>
    <scope>NUCLEOTIDE SEQUENCE [LARGE SCALE GENOMIC DNA]</scope>
    <source>
        <strain evidence="1 2">VS116</strain>
    </source>
</reference>
<organism evidence="1 2">
    <name type="scientific">Borreliella valaisiana VS116</name>
    <dbReference type="NCBI Taxonomy" id="445987"/>
    <lineage>
        <taxon>Bacteria</taxon>
        <taxon>Pseudomonadati</taxon>
        <taxon>Spirochaetota</taxon>
        <taxon>Spirochaetia</taxon>
        <taxon>Spirochaetales</taxon>
        <taxon>Borreliaceae</taxon>
        <taxon>Borreliella</taxon>
    </lineage>
</organism>
<dbReference type="HOGENOM" id="CLU_3325279_0_0_12"/>
<sequence length="38" mass="4369">MPPGTLIYLIFKFYFNSYNKKSLINLIVFSVILSVVVS</sequence>
<protein>
    <submittedName>
        <fullName evidence="1">Uncharacterized protein</fullName>
    </submittedName>
</protein>
<keyword evidence="2" id="KW-1185">Reference proteome</keyword>
<dbReference type="Proteomes" id="UP000006163">
    <property type="component" value="Unassembled WGS sequence"/>
</dbReference>
<gene>
    <name evidence="1" type="ORF">BVAVS116_0325</name>
</gene>